<gene>
    <name evidence="3" type="ORF">M404DRAFT_991315</name>
</gene>
<evidence type="ECO:0000256" key="2">
    <source>
        <dbReference type="SAM" id="SignalP"/>
    </source>
</evidence>
<dbReference type="Proteomes" id="UP000054217">
    <property type="component" value="Unassembled WGS sequence"/>
</dbReference>
<dbReference type="InParanoid" id="A0A0C3JZG5"/>
<keyword evidence="1" id="KW-1133">Transmembrane helix</keyword>
<organism evidence="3 4">
    <name type="scientific">Pisolithus tinctorius Marx 270</name>
    <dbReference type="NCBI Taxonomy" id="870435"/>
    <lineage>
        <taxon>Eukaryota</taxon>
        <taxon>Fungi</taxon>
        <taxon>Dikarya</taxon>
        <taxon>Basidiomycota</taxon>
        <taxon>Agaricomycotina</taxon>
        <taxon>Agaricomycetes</taxon>
        <taxon>Agaricomycetidae</taxon>
        <taxon>Boletales</taxon>
        <taxon>Sclerodermatineae</taxon>
        <taxon>Pisolithaceae</taxon>
        <taxon>Pisolithus</taxon>
    </lineage>
</organism>
<keyword evidence="4" id="KW-1185">Reference proteome</keyword>
<feature type="signal peptide" evidence="2">
    <location>
        <begin position="1"/>
        <end position="19"/>
    </location>
</feature>
<dbReference type="AlphaFoldDB" id="A0A0C3JZG5"/>
<keyword evidence="1" id="KW-0812">Transmembrane</keyword>
<feature type="chain" id="PRO_5002166316" evidence="2">
    <location>
        <begin position="20"/>
        <end position="106"/>
    </location>
</feature>
<dbReference type="PANTHER" id="PTHR37475">
    <property type="entry name" value="ZYGOTE-SPECIFIC CLASS V COPY B GENE PROTEIN"/>
    <property type="match status" value="1"/>
</dbReference>
<protein>
    <submittedName>
        <fullName evidence="3">Uncharacterized protein</fullName>
    </submittedName>
</protein>
<feature type="transmembrane region" description="Helical" evidence="1">
    <location>
        <begin position="82"/>
        <end position="105"/>
    </location>
</feature>
<keyword evidence="2" id="KW-0732">Signal</keyword>
<accession>A0A0C3JZG5</accession>
<evidence type="ECO:0000313" key="3">
    <source>
        <dbReference type="EMBL" id="KIO14553.1"/>
    </source>
</evidence>
<evidence type="ECO:0000313" key="4">
    <source>
        <dbReference type="Proteomes" id="UP000054217"/>
    </source>
</evidence>
<dbReference type="STRING" id="870435.A0A0C3JZG5"/>
<feature type="transmembrane region" description="Helical" evidence="1">
    <location>
        <begin position="49"/>
        <end position="70"/>
    </location>
</feature>
<keyword evidence="1" id="KW-0472">Membrane</keyword>
<proteinExistence type="predicted"/>
<evidence type="ECO:0000256" key="1">
    <source>
        <dbReference type="SAM" id="Phobius"/>
    </source>
</evidence>
<dbReference type="OrthoDB" id="10063670at2759"/>
<reference evidence="4" key="2">
    <citation type="submission" date="2015-01" db="EMBL/GenBank/DDBJ databases">
        <title>Evolutionary Origins and Diversification of the Mycorrhizal Mutualists.</title>
        <authorList>
            <consortium name="DOE Joint Genome Institute"/>
            <consortium name="Mycorrhizal Genomics Consortium"/>
            <person name="Kohler A."/>
            <person name="Kuo A."/>
            <person name="Nagy L.G."/>
            <person name="Floudas D."/>
            <person name="Copeland A."/>
            <person name="Barry K.W."/>
            <person name="Cichocki N."/>
            <person name="Veneault-Fourrey C."/>
            <person name="LaButti K."/>
            <person name="Lindquist E.A."/>
            <person name="Lipzen A."/>
            <person name="Lundell T."/>
            <person name="Morin E."/>
            <person name="Murat C."/>
            <person name="Riley R."/>
            <person name="Ohm R."/>
            <person name="Sun H."/>
            <person name="Tunlid A."/>
            <person name="Henrissat B."/>
            <person name="Grigoriev I.V."/>
            <person name="Hibbett D.S."/>
            <person name="Martin F."/>
        </authorList>
    </citation>
    <scope>NUCLEOTIDE SEQUENCE [LARGE SCALE GENOMIC DNA]</scope>
    <source>
        <strain evidence="4">Marx 270</strain>
    </source>
</reference>
<dbReference type="EMBL" id="KN831944">
    <property type="protein sequence ID" value="KIO14553.1"/>
    <property type="molecule type" value="Genomic_DNA"/>
</dbReference>
<dbReference type="HOGENOM" id="CLU_166294_1_0_1"/>
<dbReference type="PANTHER" id="PTHR37475:SF1">
    <property type="entry name" value="ZYGOTE-SPECIFIC PROTEIN"/>
    <property type="match status" value="1"/>
</dbReference>
<sequence>MNLKLLSIVTLSSLPVAMAGPLAYAACQTGEQLRRHQHEPYASLLPLDMFPVTGCNMIAVGCYSVAGFTFGTVAAAAAPPMILACNAAQGTCMAACAATALWAPIP</sequence>
<name>A0A0C3JZG5_PISTI</name>
<reference evidence="3 4" key="1">
    <citation type="submission" date="2014-04" db="EMBL/GenBank/DDBJ databases">
        <authorList>
            <consortium name="DOE Joint Genome Institute"/>
            <person name="Kuo A."/>
            <person name="Kohler A."/>
            <person name="Costa M.D."/>
            <person name="Nagy L.G."/>
            <person name="Floudas D."/>
            <person name="Copeland A."/>
            <person name="Barry K.W."/>
            <person name="Cichocki N."/>
            <person name="Veneault-Fourrey C."/>
            <person name="LaButti K."/>
            <person name="Lindquist E.A."/>
            <person name="Lipzen A."/>
            <person name="Lundell T."/>
            <person name="Morin E."/>
            <person name="Murat C."/>
            <person name="Sun H."/>
            <person name="Tunlid A."/>
            <person name="Henrissat B."/>
            <person name="Grigoriev I.V."/>
            <person name="Hibbett D.S."/>
            <person name="Martin F."/>
            <person name="Nordberg H.P."/>
            <person name="Cantor M.N."/>
            <person name="Hua S.X."/>
        </authorList>
    </citation>
    <scope>NUCLEOTIDE SEQUENCE [LARGE SCALE GENOMIC DNA]</scope>
    <source>
        <strain evidence="3 4">Marx 270</strain>
    </source>
</reference>